<evidence type="ECO:0000256" key="3">
    <source>
        <dbReference type="ARBA" id="ARBA00022448"/>
    </source>
</evidence>
<evidence type="ECO:0000256" key="2">
    <source>
        <dbReference type="ARBA" id="ARBA00010992"/>
    </source>
</evidence>
<feature type="transmembrane region" description="Helical" evidence="8">
    <location>
        <begin position="116"/>
        <end position="139"/>
    </location>
</feature>
<evidence type="ECO:0000256" key="1">
    <source>
        <dbReference type="ARBA" id="ARBA00004141"/>
    </source>
</evidence>
<dbReference type="OrthoDB" id="6612291at2759"/>
<dbReference type="PROSITE" id="PS50850">
    <property type="entry name" value="MFS"/>
    <property type="match status" value="1"/>
</dbReference>
<dbReference type="GO" id="GO:0005351">
    <property type="term" value="F:carbohydrate:proton symporter activity"/>
    <property type="evidence" value="ECO:0007669"/>
    <property type="project" value="TreeGrafter"/>
</dbReference>
<feature type="transmembrane region" description="Helical" evidence="8">
    <location>
        <begin position="160"/>
        <end position="181"/>
    </location>
</feature>
<dbReference type="InterPro" id="IPR050360">
    <property type="entry name" value="MFS_Sugar_Transporters"/>
</dbReference>
<dbReference type="InterPro" id="IPR036259">
    <property type="entry name" value="MFS_trans_sf"/>
</dbReference>
<reference evidence="10 11" key="1">
    <citation type="submission" date="2014-04" db="EMBL/GenBank/DDBJ databases">
        <authorList>
            <consortium name="DOE Joint Genome Institute"/>
            <person name="Kuo A."/>
            <person name="Martino E."/>
            <person name="Perotto S."/>
            <person name="Kohler A."/>
            <person name="Nagy L.G."/>
            <person name="Floudas D."/>
            <person name="Copeland A."/>
            <person name="Barry K.W."/>
            <person name="Cichocki N."/>
            <person name="Veneault-Fourrey C."/>
            <person name="LaButti K."/>
            <person name="Lindquist E.A."/>
            <person name="Lipzen A."/>
            <person name="Lundell T."/>
            <person name="Morin E."/>
            <person name="Murat C."/>
            <person name="Sun H."/>
            <person name="Tunlid A."/>
            <person name="Henrissat B."/>
            <person name="Grigoriev I.V."/>
            <person name="Hibbett D.S."/>
            <person name="Martin F."/>
            <person name="Nordberg H.P."/>
            <person name="Cantor M.N."/>
            <person name="Hua S.X."/>
        </authorList>
    </citation>
    <scope>NUCLEOTIDE SEQUENCE [LARGE SCALE GENOMIC DNA]</scope>
    <source>
        <strain evidence="10 11">Zn</strain>
    </source>
</reference>
<dbReference type="InterPro" id="IPR005829">
    <property type="entry name" value="Sugar_transporter_CS"/>
</dbReference>
<feature type="transmembrane region" description="Helical" evidence="8">
    <location>
        <begin position="92"/>
        <end position="110"/>
    </location>
</feature>
<evidence type="ECO:0000256" key="7">
    <source>
        <dbReference type="RuleBase" id="RU003346"/>
    </source>
</evidence>
<protein>
    <recommendedName>
        <fullName evidence="9">Major facilitator superfamily (MFS) profile domain-containing protein</fullName>
    </recommendedName>
</protein>
<keyword evidence="11" id="KW-1185">Reference proteome</keyword>
<evidence type="ECO:0000256" key="8">
    <source>
        <dbReference type="SAM" id="Phobius"/>
    </source>
</evidence>
<keyword evidence="3 7" id="KW-0813">Transport</keyword>
<evidence type="ECO:0000313" key="10">
    <source>
        <dbReference type="EMBL" id="KIM98596.1"/>
    </source>
</evidence>
<dbReference type="PANTHER" id="PTHR48022">
    <property type="entry name" value="PLASTIDIC GLUCOSE TRANSPORTER 4"/>
    <property type="match status" value="1"/>
</dbReference>
<dbReference type="PRINTS" id="PR00171">
    <property type="entry name" value="SUGRTRNSPORT"/>
</dbReference>
<dbReference type="InParanoid" id="A0A0C3H8C6"/>
<sequence length="539" mass="59240">MGFFTLPELNTRLGTLRAYHLAAIVFISSFLAGYDSGVAGGILTYKPFQKDFKYASGSVSKVNSLTVGLEQLGSFVACFIIYPLTNKYGRKYAIIGSSAVFILGAIIETINTGSLGAWYTARFIAGLGMGGLSVVVPMYSAEMTPKEIRGRCGSFYQWMYTWGILTAYWVDYVSSFDIYIAKTSREWQIPVGLQILSSGLLLLGTFTLPESARWLLTQNRSEEAWKSITWIRGDSGEKTIAEFNETQLGLKAETTAKDNFSIRELWQPANRLRFVVGPSLFIFQNTTGSSALAVFGPQYFKLLVGSTGNRNLLLTGLFGAVKVIACTFFIWVLAERFGRRVLLTGGSALMAVCMLITALIVKYIPTESSTSVTAAGKATVAMIYLDIMIYNCSWGPLPWAYVPEIFPTRIRALGLAASMLAHWASSFCFSFASPYMIANIKGNTFLIFMGFDILATIFCFFFVKETRGKNLETAAGTEWEVAERLADQVSEGEKGQLGMSEAGIYHGLGGDNRLLVNETTGKALEVVDVRDTFGSRAKR</sequence>
<feature type="domain" description="Major facilitator superfamily (MFS) profile" evidence="9">
    <location>
        <begin position="21"/>
        <end position="467"/>
    </location>
</feature>
<dbReference type="NCBIfam" id="TIGR00879">
    <property type="entry name" value="SP"/>
    <property type="match status" value="1"/>
</dbReference>
<feature type="transmembrane region" description="Helical" evidence="8">
    <location>
        <begin position="280"/>
        <end position="300"/>
    </location>
</feature>
<reference evidence="11" key="2">
    <citation type="submission" date="2015-01" db="EMBL/GenBank/DDBJ databases">
        <title>Evolutionary Origins and Diversification of the Mycorrhizal Mutualists.</title>
        <authorList>
            <consortium name="DOE Joint Genome Institute"/>
            <consortium name="Mycorrhizal Genomics Consortium"/>
            <person name="Kohler A."/>
            <person name="Kuo A."/>
            <person name="Nagy L.G."/>
            <person name="Floudas D."/>
            <person name="Copeland A."/>
            <person name="Barry K.W."/>
            <person name="Cichocki N."/>
            <person name="Veneault-Fourrey C."/>
            <person name="LaButti K."/>
            <person name="Lindquist E.A."/>
            <person name="Lipzen A."/>
            <person name="Lundell T."/>
            <person name="Morin E."/>
            <person name="Murat C."/>
            <person name="Riley R."/>
            <person name="Ohm R."/>
            <person name="Sun H."/>
            <person name="Tunlid A."/>
            <person name="Henrissat B."/>
            <person name="Grigoriev I.V."/>
            <person name="Hibbett D.S."/>
            <person name="Martin F."/>
        </authorList>
    </citation>
    <scope>NUCLEOTIDE SEQUENCE [LARGE SCALE GENOMIC DNA]</scope>
    <source>
        <strain evidence="11">Zn</strain>
    </source>
</reference>
<feature type="transmembrane region" description="Helical" evidence="8">
    <location>
        <begin position="381"/>
        <end position="401"/>
    </location>
</feature>
<feature type="transmembrane region" description="Helical" evidence="8">
    <location>
        <begin position="444"/>
        <end position="463"/>
    </location>
</feature>
<accession>A0A0C3H8C6</accession>
<dbReference type="InterPro" id="IPR005828">
    <property type="entry name" value="MFS_sugar_transport-like"/>
</dbReference>
<feature type="transmembrane region" description="Helical" evidence="8">
    <location>
        <begin position="312"/>
        <end position="334"/>
    </location>
</feature>
<dbReference type="HOGENOM" id="CLU_001265_30_12_1"/>
<evidence type="ECO:0000259" key="9">
    <source>
        <dbReference type="PROSITE" id="PS50850"/>
    </source>
</evidence>
<dbReference type="Gene3D" id="1.20.1250.20">
    <property type="entry name" value="MFS general substrate transporter like domains"/>
    <property type="match status" value="1"/>
</dbReference>
<gene>
    <name evidence="10" type="ORF">OIDMADRAFT_128757</name>
</gene>
<proteinExistence type="inferred from homology"/>
<dbReference type="InterPro" id="IPR003663">
    <property type="entry name" value="Sugar/inositol_transpt"/>
</dbReference>
<dbReference type="SUPFAM" id="SSF103473">
    <property type="entry name" value="MFS general substrate transporter"/>
    <property type="match status" value="1"/>
</dbReference>
<feature type="transmembrane region" description="Helical" evidence="8">
    <location>
        <begin position="65"/>
        <end position="85"/>
    </location>
</feature>
<comment type="subcellular location">
    <subcellularLocation>
        <location evidence="1">Membrane</location>
        <topology evidence="1">Multi-pass membrane protein</topology>
    </subcellularLocation>
</comment>
<keyword evidence="5 8" id="KW-1133">Transmembrane helix</keyword>
<feature type="transmembrane region" description="Helical" evidence="8">
    <location>
        <begin position="187"/>
        <end position="208"/>
    </location>
</feature>
<dbReference type="EMBL" id="KN832880">
    <property type="protein sequence ID" value="KIM98596.1"/>
    <property type="molecule type" value="Genomic_DNA"/>
</dbReference>
<dbReference type="InterPro" id="IPR020846">
    <property type="entry name" value="MFS_dom"/>
</dbReference>
<dbReference type="GO" id="GO:0016020">
    <property type="term" value="C:membrane"/>
    <property type="evidence" value="ECO:0007669"/>
    <property type="project" value="UniProtKB-SubCell"/>
</dbReference>
<keyword evidence="6 8" id="KW-0472">Membrane</keyword>
<evidence type="ECO:0000256" key="4">
    <source>
        <dbReference type="ARBA" id="ARBA00022692"/>
    </source>
</evidence>
<evidence type="ECO:0000256" key="6">
    <source>
        <dbReference type="ARBA" id="ARBA00023136"/>
    </source>
</evidence>
<dbReference type="Pfam" id="PF00083">
    <property type="entry name" value="Sugar_tr"/>
    <property type="match status" value="1"/>
</dbReference>
<name>A0A0C3H8C6_OIDMZ</name>
<dbReference type="PANTHER" id="PTHR48022:SF25">
    <property type="entry name" value="QUINATE TRANSPORTER, PUTATIVE (AFU_ORTHOLOGUE AFUA_5G12950)-RELATED"/>
    <property type="match status" value="1"/>
</dbReference>
<keyword evidence="4 8" id="KW-0812">Transmembrane</keyword>
<evidence type="ECO:0000256" key="5">
    <source>
        <dbReference type="ARBA" id="ARBA00022989"/>
    </source>
</evidence>
<dbReference type="AlphaFoldDB" id="A0A0C3H8C6"/>
<evidence type="ECO:0000313" key="11">
    <source>
        <dbReference type="Proteomes" id="UP000054321"/>
    </source>
</evidence>
<feature type="transmembrane region" description="Helical" evidence="8">
    <location>
        <begin position="21"/>
        <end position="45"/>
    </location>
</feature>
<dbReference type="PROSITE" id="PS00217">
    <property type="entry name" value="SUGAR_TRANSPORT_2"/>
    <property type="match status" value="1"/>
</dbReference>
<feature type="transmembrane region" description="Helical" evidence="8">
    <location>
        <begin position="341"/>
        <end position="361"/>
    </location>
</feature>
<organism evidence="10 11">
    <name type="scientific">Oidiodendron maius (strain Zn)</name>
    <dbReference type="NCBI Taxonomy" id="913774"/>
    <lineage>
        <taxon>Eukaryota</taxon>
        <taxon>Fungi</taxon>
        <taxon>Dikarya</taxon>
        <taxon>Ascomycota</taxon>
        <taxon>Pezizomycotina</taxon>
        <taxon>Leotiomycetes</taxon>
        <taxon>Leotiomycetes incertae sedis</taxon>
        <taxon>Myxotrichaceae</taxon>
        <taxon>Oidiodendron</taxon>
    </lineage>
</organism>
<feature type="transmembrane region" description="Helical" evidence="8">
    <location>
        <begin position="413"/>
        <end position="432"/>
    </location>
</feature>
<comment type="similarity">
    <text evidence="2 7">Belongs to the major facilitator superfamily. Sugar transporter (TC 2.A.1.1) family.</text>
</comment>
<dbReference type="Proteomes" id="UP000054321">
    <property type="component" value="Unassembled WGS sequence"/>
</dbReference>